<evidence type="ECO:0000256" key="5">
    <source>
        <dbReference type="ARBA" id="ARBA00023004"/>
    </source>
</evidence>
<protein>
    <recommendedName>
        <fullName evidence="10">Cytochrome P450</fullName>
    </recommendedName>
</protein>
<evidence type="ECO:0008006" key="10">
    <source>
        <dbReference type="Google" id="ProtNLM"/>
    </source>
</evidence>
<evidence type="ECO:0000313" key="8">
    <source>
        <dbReference type="EMBL" id="CAK9208735.1"/>
    </source>
</evidence>
<comment type="similarity">
    <text evidence="1">Belongs to the cytochrome P450 family.</text>
</comment>
<dbReference type="InterPro" id="IPR036396">
    <property type="entry name" value="Cyt_P450_sf"/>
</dbReference>
<dbReference type="Gene3D" id="1.10.630.10">
    <property type="entry name" value="Cytochrome P450"/>
    <property type="match status" value="1"/>
</dbReference>
<keyword evidence="3" id="KW-0479">Metal-binding</keyword>
<keyword evidence="5" id="KW-0408">Iron</keyword>
<dbReference type="CDD" id="cd11043">
    <property type="entry name" value="CYP90-like"/>
    <property type="match status" value="1"/>
</dbReference>
<keyword evidence="6" id="KW-0503">Monooxygenase</keyword>
<evidence type="ECO:0000256" key="3">
    <source>
        <dbReference type="ARBA" id="ARBA00022723"/>
    </source>
</evidence>
<dbReference type="PANTHER" id="PTHR24286:SF384">
    <property type="entry name" value="P450, PUTATIVE (EUROFUNG)-RELATED"/>
    <property type="match status" value="1"/>
</dbReference>
<evidence type="ECO:0000313" key="9">
    <source>
        <dbReference type="Proteomes" id="UP001497512"/>
    </source>
</evidence>
<keyword evidence="4" id="KW-0560">Oxidoreductase</keyword>
<organism evidence="8 9">
    <name type="scientific">Sphagnum troendelagicum</name>
    <dbReference type="NCBI Taxonomy" id="128251"/>
    <lineage>
        <taxon>Eukaryota</taxon>
        <taxon>Viridiplantae</taxon>
        <taxon>Streptophyta</taxon>
        <taxon>Embryophyta</taxon>
        <taxon>Bryophyta</taxon>
        <taxon>Sphagnophytina</taxon>
        <taxon>Sphagnopsida</taxon>
        <taxon>Sphagnales</taxon>
        <taxon>Sphagnaceae</taxon>
        <taxon>Sphagnum</taxon>
    </lineage>
</organism>
<proteinExistence type="inferred from homology"/>
<dbReference type="PANTHER" id="PTHR24286">
    <property type="entry name" value="CYTOCHROME P450 26"/>
    <property type="match status" value="1"/>
</dbReference>
<evidence type="ECO:0000256" key="4">
    <source>
        <dbReference type="ARBA" id="ARBA00023002"/>
    </source>
</evidence>
<reference evidence="8" key="1">
    <citation type="submission" date="2024-02" db="EMBL/GenBank/DDBJ databases">
        <authorList>
            <consortium name="ELIXIR-Norway"/>
            <consortium name="Elixir Norway"/>
        </authorList>
    </citation>
    <scope>NUCLEOTIDE SEQUENCE</scope>
</reference>
<keyword evidence="2" id="KW-0349">Heme</keyword>
<evidence type="ECO:0000256" key="7">
    <source>
        <dbReference type="SAM" id="Phobius"/>
    </source>
</evidence>
<keyword evidence="9" id="KW-1185">Reference proteome</keyword>
<evidence type="ECO:0000256" key="2">
    <source>
        <dbReference type="ARBA" id="ARBA00022617"/>
    </source>
</evidence>
<dbReference type="InterPro" id="IPR002403">
    <property type="entry name" value="Cyt_P450_E_grp-IV"/>
</dbReference>
<keyword evidence="7" id="KW-1133">Transmembrane helix</keyword>
<keyword evidence="7" id="KW-0472">Membrane</keyword>
<dbReference type="SUPFAM" id="SSF48264">
    <property type="entry name" value="Cytochrome P450"/>
    <property type="match status" value="1"/>
</dbReference>
<accession>A0ABP0U2G4</accession>
<dbReference type="EMBL" id="OZ019909">
    <property type="protein sequence ID" value="CAK9208735.1"/>
    <property type="molecule type" value="Genomic_DNA"/>
</dbReference>
<name>A0ABP0U2G4_9BRYO</name>
<evidence type="ECO:0000256" key="1">
    <source>
        <dbReference type="ARBA" id="ARBA00010617"/>
    </source>
</evidence>
<sequence length="558" mass="63647">MDDDGVHWDYSKNSNDMFAGGSMLVSSKVGLAVGILTVVVAIVCGWWWHYVLLKESKARTSSNKKAPLAPGSLGLPLLGETLEFLRLTQANRSAEFLNRRVAKYGQVFKTHLLFSSAVSVGAPDGNKFLFANENKLVQKSWPSHVKKLFGPNSLMNKTGEQHKHARRIFTSFFGPDGLQHFVPRMDKMVRAHFLQFWEGKDEIMAFAIIKQFTFALAADLFFSITEGPQFQSLERDLFTLSQGIAQLPLDFPGTSYHNAKFSRNRFLCTLDTIICQRRKDMEEGKVSSQHDLLSVMISTLDQDQDQLATNEYIKDNILMFLFAGHDTSVSTLAGVLKYLFLNPQCLEQVIKEQKEIAIEKAGSSLNWDDTRKMKYTWQVMQECLRLQPAVEVGFRECIKEFEYEGFTIPKGWKLFWHLGHSYMSPQFFPNPERFDPDQFEGLGLPPFTYMPFGGGPQICLGMEFACTKMVVYLHHLVLTYEWSMVNPNEQVVQNPLPVFQKGLPLKISLECTFSFNLRILQPKCSGVVSLQCYLLLLELNRNKFLSDNVHWVSQITIC</sequence>
<dbReference type="PRINTS" id="PR00385">
    <property type="entry name" value="P450"/>
</dbReference>
<dbReference type="Pfam" id="PF00067">
    <property type="entry name" value="p450"/>
    <property type="match status" value="1"/>
</dbReference>
<dbReference type="Proteomes" id="UP001497512">
    <property type="component" value="Chromosome 17"/>
</dbReference>
<gene>
    <name evidence="8" type="ORF">CSSPTR1EN2_LOCUS9332</name>
</gene>
<feature type="transmembrane region" description="Helical" evidence="7">
    <location>
        <begin position="31"/>
        <end position="53"/>
    </location>
</feature>
<keyword evidence="7" id="KW-0812">Transmembrane</keyword>
<dbReference type="PRINTS" id="PR00465">
    <property type="entry name" value="EP450IV"/>
</dbReference>
<dbReference type="InterPro" id="IPR001128">
    <property type="entry name" value="Cyt_P450"/>
</dbReference>
<evidence type="ECO:0000256" key="6">
    <source>
        <dbReference type="ARBA" id="ARBA00023033"/>
    </source>
</evidence>